<evidence type="ECO:0000256" key="3">
    <source>
        <dbReference type="ARBA" id="ARBA00022670"/>
    </source>
</evidence>
<feature type="domain" description="Peptidase S1" evidence="6">
    <location>
        <begin position="1"/>
        <end position="72"/>
    </location>
</feature>
<keyword evidence="4" id="KW-0378">Hydrolase</keyword>
<dbReference type="PANTHER" id="PTHR24264">
    <property type="entry name" value="TRYPSIN-RELATED"/>
    <property type="match status" value="1"/>
</dbReference>
<sequence>MQASGYPGKSLATLRHVWSVLESDIIRKSKGDSGGPLVCEGQLAGIVSWGYDCAIPMYPGVYTNVSYFRSWLLLNDCPALVAHRGLMVAAAVVGMLASW</sequence>
<evidence type="ECO:0000256" key="1">
    <source>
        <dbReference type="ARBA" id="ARBA00004613"/>
    </source>
</evidence>
<dbReference type="InterPro" id="IPR001254">
    <property type="entry name" value="Trypsin_dom"/>
</dbReference>
<dbReference type="GO" id="GO:0005615">
    <property type="term" value="C:extracellular space"/>
    <property type="evidence" value="ECO:0007669"/>
    <property type="project" value="TreeGrafter"/>
</dbReference>
<dbReference type="EMBL" id="OE839650">
    <property type="protein sequence ID" value="CAD7588047.1"/>
    <property type="molecule type" value="Genomic_DNA"/>
</dbReference>
<gene>
    <name evidence="7" type="ORF">TGEB3V08_LOCUS2165</name>
</gene>
<dbReference type="Pfam" id="PF00089">
    <property type="entry name" value="Trypsin"/>
    <property type="match status" value="1"/>
</dbReference>
<dbReference type="PROSITE" id="PS50240">
    <property type="entry name" value="TRYPSIN_DOM"/>
    <property type="match status" value="1"/>
</dbReference>
<protein>
    <recommendedName>
        <fullName evidence="6">Peptidase S1 domain-containing protein</fullName>
    </recommendedName>
</protein>
<proteinExistence type="predicted"/>
<accession>A0A7R9JRP1</accession>
<dbReference type="PANTHER" id="PTHR24264:SF65">
    <property type="entry name" value="SRCR DOMAIN-CONTAINING PROTEIN"/>
    <property type="match status" value="1"/>
</dbReference>
<keyword evidence="5" id="KW-0720">Serine protease</keyword>
<dbReference type="InterPro" id="IPR050127">
    <property type="entry name" value="Serine_Proteases_S1"/>
</dbReference>
<name>A0A7R9JRP1_TIMGE</name>
<dbReference type="SUPFAM" id="SSF50494">
    <property type="entry name" value="Trypsin-like serine proteases"/>
    <property type="match status" value="1"/>
</dbReference>
<dbReference type="InterPro" id="IPR009003">
    <property type="entry name" value="Peptidase_S1_PA"/>
</dbReference>
<keyword evidence="3" id="KW-0645">Protease</keyword>
<comment type="subcellular location">
    <subcellularLocation>
        <location evidence="1">Secreted</location>
    </subcellularLocation>
</comment>
<dbReference type="GO" id="GO:0006508">
    <property type="term" value="P:proteolysis"/>
    <property type="evidence" value="ECO:0007669"/>
    <property type="project" value="UniProtKB-KW"/>
</dbReference>
<dbReference type="AlphaFoldDB" id="A0A7R9JRP1"/>
<dbReference type="Gene3D" id="2.40.10.10">
    <property type="entry name" value="Trypsin-like serine proteases"/>
    <property type="match status" value="1"/>
</dbReference>
<dbReference type="GO" id="GO:0004252">
    <property type="term" value="F:serine-type endopeptidase activity"/>
    <property type="evidence" value="ECO:0007669"/>
    <property type="project" value="InterPro"/>
</dbReference>
<reference evidence="7" key="1">
    <citation type="submission" date="2020-11" db="EMBL/GenBank/DDBJ databases">
        <authorList>
            <person name="Tran Van P."/>
        </authorList>
    </citation>
    <scope>NUCLEOTIDE SEQUENCE</scope>
</reference>
<evidence type="ECO:0000256" key="2">
    <source>
        <dbReference type="ARBA" id="ARBA00022525"/>
    </source>
</evidence>
<organism evidence="7">
    <name type="scientific">Timema genevievae</name>
    <name type="common">Walking stick</name>
    <dbReference type="NCBI Taxonomy" id="629358"/>
    <lineage>
        <taxon>Eukaryota</taxon>
        <taxon>Metazoa</taxon>
        <taxon>Ecdysozoa</taxon>
        <taxon>Arthropoda</taxon>
        <taxon>Hexapoda</taxon>
        <taxon>Insecta</taxon>
        <taxon>Pterygota</taxon>
        <taxon>Neoptera</taxon>
        <taxon>Polyneoptera</taxon>
        <taxon>Phasmatodea</taxon>
        <taxon>Timematodea</taxon>
        <taxon>Timematoidea</taxon>
        <taxon>Timematidae</taxon>
        <taxon>Timema</taxon>
    </lineage>
</organism>
<evidence type="ECO:0000256" key="5">
    <source>
        <dbReference type="ARBA" id="ARBA00022825"/>
    </source>
</evidence>
<keyword evidence="2" id="KW-0964">Secreted</keyword>
<dbReference type="InterPro" id="IPR043504">
    <property type="entry name" value="Peptidase_S1_PA_chymotrypsin"/>
</dbReference>
<evidence type="ECO:0000259" key="6">
    <source>
        <dbReference type="PROSITE" id="PS50240"/>
    </source>
</evidence>
<evidence type="ECO:0000313" key="7">
    <source>
        <dbReference type="EMBL" id="CAD7588047.1"/>
    </source>
</evidence>
<evidence type="ECO:0000256" key="4">
    <source>
        <dbReference type="ARBA" id="ARBA00022801"/>
    </source>
</evidence>